<dbReference type="EMBL" id="WOWC01000001">
    <property type="protein sequence ID" value="NLV03856.1"/>
    <property type="molecule type" value="Genomic_DNA"/>
</dbReference>
<organism evidence="2 3">
    <name type="scientific">Haloferax volcanii</name>
    <name type="common">Halobacterium volcanii</name>
    <dbReference type="NCBI Taxonomy" id="2246"/>
    <lineage>
        <taxon>Archaea</taxon>
        <taxon>Methanobacteriati</taxon>
        <taxon>Methanobacteriota</taxon>
        <taxon>Stenosarchaea group</taxon>
        <taxon>Halobacteria</taxon>
        <taxon>Halobacteriales</taxon>
        <taxon>Haloferacaceae</taxon>
        <taxon>Haloferax</taxon>
    </lineage>
</organism>
<dbReference type="RefSeq" id="WP_006601330.1">
    <property type="nucleotide sequence ID" value="NZ_JAUDRO010000001.1"/>
</dbReference>
<evidence type="ECO:0000256" key="1">
    <source>
        <dbReference type="SAM" id="Coils"/>
    </source>
</evidence>
<gene>
    <name evidence="2" type="ORF">GOC85_14910</name>
</gene>
<evidence type="ECO:0008006" key="4">
    <source>
        <dbReference type="Google" id="ProtNLM"/>
    </source>
</evidence>
<dbReference type="Proteomes" id="UP000619835">
    <property type="component" value="Unassembled WGS sequence"/>
</dbReference>
<protein>
    <recommendedName>
        <fullName evidence="4">MarR family transcriptional regulator</fullName>
    </recommendedName>
</protein>
<accession>A0A847TTB6</accession>
<feature type="coiled-coil region" evidence="1">
    <location>
        <begin position="106"/>
        <end position="140"/>
    </location>
</feature>
<keyword evidence="1" id="KW-0175">Coiled coil</keyword>
<comment type="caution">
    <text evidence="2">The sequence shown here is derived from an EMBL/GenBank/DDBJ whole genome shotgun (WGS) entry which is preliminary data.</text>
</comment>
<reference evidence="2" key="1">
    <citation type="submission" date="2019-12" db="EMBL/GenBank/DDBJ databases">
        <title>Haloferax alexandrinus strain pws11.</title>
        <authorList>
            <person name="Verma D.K."/>
            <person name="Gopal K."/>
            <person name="Prasad E.S."/>
        </authorList>
    </citation>
    <scope>NUCLEOTIDE SEQUENCE</scope>
    <source>
        <strain evidence="2">Pws11</strain>
    </source>
</reference>
<evidence type="ECO:0000313" key="2">
    <source>
        <dbReference type="EMBL" id="NLV03856.1"/>
    </source>
</evidence>
<evidence type="ECO:0000313" key="3">
    <source>
        <dbReference type="Proteomes" id="UP000619835"/>
    </source>
</evidence>
<dbReference type="AlphaFoldDB" id="A0A847TTB6"/>
<proteinExistence type="predicted"/>
<sequence length="144" mass="17196">MTEEEFEQIRDKDHVVLKHIEEGLDDVQKITAETTLENHHVSYCFEKLENLGLITVEKPDTMVERVIDGQKRVFQHPKEAVLTEKGYRYLDQSESENMTEYEDLSHSELVEKSQDLERKVEQLEKSLEAFRRQILKKFEETERR</sequence>
<name>A0A847TTB6_HALVO</name>